<organism evidence="2 3">
    <name type="scientific">Cercophora scortea</name>
    <dbReference type="NCBI Taxonomy" id="314031"/>
    <lineage>
        <taxon>Eukaryota</taxon>
        <taxon>Fungi</taxon>
        <taxon>Dikarya</taxon>
        <taxon>Ascomycota</taxon>
        <taxon>Pezizomycotina</taxon>
        <taxon>Sordariomycetes</taxon>
        <taxon>Sordariomycetidae</taxon>
        <taxon>Sordariales</taxon>
        <taxon>Lasiosphaeriaceae</taxon>
        <taxon>Cercophora</taxon>
    </lineage>
</organism>
<dbReference type="AlphaFoldDB" id="A0AAE0M3B4"/>
<dbReference type="EMBL" id="JAUEPO010000007">
    <property type="protein sequence ID" value="KAK3317657.1"/>
    <property type="molecule type" value="Genomic_DNA"/>
</dbReference>
<evidence type="ECO:0000313" key="3">
    <source>
        <dbReference type="Proteomes" id="UP001286456"/>
    </source>
</evidence>
<comment type="caution">
    <text evidence="2">The sequence shown here is derived from an EMBL/GenBank/DDBJ whole genome shotgun (WGS) entry which is preliminary data.</text>
</comment>
<dbReference type="PROSITE" id="PS50097">
    <property type="entry name" value="BTB"/>
    <property type="match status" value="1"/>
</dbReference>
<dbReference type="Gene3D" id="3.30.710.10">
    <property type="entry name" value="Potassium Channel Kv1.1, Chain A"/>
    <property type="match status" value="1"/>
</dbReference>
<dbReference type="CDD" id="cd18186">
    <property type="entry name" value="BTB_POZ_ZBTB_KLHL-like"/>
    <property type="match status" value="1"/>
</dbReference>
<dbReference type="Proteomes" id="UP001286456">
    <property type="component" value="Unassembled WGS sequence"/>
</dbReference>
<dbReference type="InterPro" id="IPR011333">
    <property type="entry name" value="SKP1/BTB/POZ_sf"/>
</dbReference>
<dbReference type="InterPro" id="IPR000210">
    <property type="entry name" value="BTB/POZ_dom"/>
</dbReference>
<evidence type="ECO:0000259" key="1">
    <source>
        <dbReference type="PROSITE" id="PS50097"/>
    </source>
</evidence>
<protein>
    <recommendedName>
        <fullName evidence="1">BTB domain-containing protein</fullName>
    </recommendedName>
</protein>
<gene>
    <name evidence="2" type="ORF">B0T19DRAFT_405336</name>
</gene>
<keyword evidence="3" id="KW-1185">Reference proteome</keyword>
<evidence type="ECO:0000313" key="2">
    <source>
        <dbReference type="EMBL" id="KAK3317657.1"/>
    </source>
</evidence>
<sequence length="371" mass="42483">MLGVCETCSGEESLRSGGRKRLTVIDPEGDLTLKVGRESRCFVVSSMRLVRASRFFMAMLHGKFREGKAANKNKSSWVVKLPEDNASGFEVLLNIIHSRTSAVPYYITTRLLFRVTVLTDKYDLVSLLKPWTARWCNVLGSRPCCQKGAVRRLWIAYELGNRGDFESMLERLVWKFSVDKNGSFLDHNGKRLDKMLKYLPSLHGAIEGAIKYRWRLARDYYRILHETVNELCLGEGEKCLGVSLSRRNKCERSAGARLLWTAFTQGVLASAMPWGRVPVRGTWTRRLDILEEGLYEMQNSLLQADPTSWPCNCGWYTHFGHKLRRDITDTLKRNDYGLFSDFHFRRLNKQAERSGLKSLLSTYGLPTGFGM</sequence>
<proteinExistence type="predicted"/>
<reference evidence="2" key="1">
    <citation type="journal article" date="2023" name="Mol. Phylogenet. Evol.">
        <title>Genome-scale phylogeny and comparative genomics of the fungal order Sordariales.</title>
        <authorList>
            <person name="Hensen N."/>
            <person name="Bonometti L."/>
            <person name="Westerberg I."/>
            <person name="Brannstrom I.O."/>
            <person name="Guillou S."/>
            <person name="Cros-Aarteil S."/>
            <person name="Calhoun S."/>
            <person name="Haridas S."/>
            <person name="Kuo A."/>
            <person name="Mondo S."/>
            <person name="Pangilinan J."/>
            <person name="Riley R."/>
            <person name="LaButti K."/>
            <person name="Andreopoulos B."/>
            <person name="Lipzen A."/>
            <person name="Chen C."/>
            <person name="Yan M."/>
            <person name="Daum C."/>
            <person name="Ng V."/>
            <person name="Clum A."/>
            <person name="Steindorff A."/>
            <person name="Ohm R.A."/>
            <person name="Martin F."/>
            <person name="Silar P."/>
            <person name="Natvig D.O."/>
            <person name="Lalanne C."/>
            <person name="Gautier V."/>
            <person name="Ament-Velasquez S.L."/>
            <person name="Kruys A."/>
            <person name="Hutchinson M.I."/>
            <person name="Powell A.J."/>
            <person name="Barry K."/>
            <person name="Miller A.N."/>
            <person name="Grigoriev I.V."/>
            <person name="Debuchy R."/>
            <person name="Gladieux P."/>
            <person name="Hiltunen Thoren M."/>
            <person name="Johannesson H."/>
        </authorList>
    </citation>
    <scope>NUCLEOTIDE SEQUENCE</scope>
    <source>
        <strain evidence="2">SMH4131-1</strain>
    </source>
</reference>
<name>A0AAE0M3B4_9PEZI</name>
<accession>A0AAE0M3B4</accession>
<dbReference type="SUPFAM" id="SSF54695">
    <property type="entry name" value="POZ domain"/>
    <property type="match status" value="1"/>
</dbReference>
<feature type="domain" description="BTB" evidence="1">
    <location>
        <begin position="29"/>
        <end position="105"/>
    </location>
</feature>
<reference evidence="2" key="2">
    <citation type="submission" date="2023-06" db="EMBL/GenBank/DDBJ databases">
        <authorList>
            <consortium name="Lawrence Berkeley National Laboratory"/>
            <person name="Haridas S."/>
            <person name="Hensen N."/>
            <person name="Bonometti L."/>
            <person name="Westerberg I."/>
            <person name="Brannstrom I.O."/>
            <person name="Guillou S."/>
            <person name="Cros-Aarteil S."/>
            <person name="Calhoun S."/>
            <person name="Kuo A."/>
            <person name="Mondo S."/>
            <person name="Pangilinan J."/>
            <person name="Riley R."/>
            <person name="Labutti K."/>
            <person name="Andreopoulos B."/>
            <person name="Lipzen A."/>
            <person name="Chen C."/>
            <person name="Yanf M."/>
            <person name="Daum C."/>
            <person name="Ng V."/>
            <person name="Clum A."/>
            <person name="Steindorff A."/>
            <person name="Ohm R."/>
            <person name="Martin F."/>
            <person name="Silar P."/>
            <person name="Natvig D."/>
            <person name="Lalanne C."/>
            <person name="Gautier V."/>
            <person name="Ament-Velasquez S.L."/>
            <person name="Kruys A."/>
            <person name="Hutchinson M.I."/>
            <person name="Powell A.J."/>
            <person name="Barry K."/>
            <person name="Miller A.N."/>
            <person name="Grigoriev I.V."/>
            <person name="Debuchy R."/>
            <person name="Gladieux P."/>
            <person name="Thoren M.H."/>
            <person name="Johannesson H."/>
        </authorList>
    </citation>
    <scope>NUCLEOTIDE SEQUENCE</scope>
    <source>
        <strain evidence="2">SMH4131-1</strain>
    </source>
</reference>